<feature type="domain" description="Peptidase M16 C-terminal" evidence="3">
    <location>
        <begin position="174"/>
        <end position="353"/>
    </location>
</feature>
<evidence type="ECO:0008006" key="6">
    <source>
        <dbReference type="Google" id="ProtNLM"/>
    </source>
</evidence>
<feature type="domain" description="Peptidase M16 N-terminal" evidence="2">
    <location>
        <begin position="60"/>
        <end position="138"/>
    </location>
</feature>
<dbReference type="Pfam" id="PF05193">
    <property type="entry name" value="Peptidase_M16_C"/>
    <property type="match status" value="1"/>
</dbReference>
<dbReference type="RefSeq" id="WP_094546916.1">
    <property type="nucleotide sequence ID" value="NZ_MQWB01000001.1"/>
</dbReference>
<dbReference type="PANTHER" id="PTHR11851">
    <property type="entry name" value="METALLOPROTEASE"/>
    <property type="match status" value="1"/>
</dbReference>
<protein>
    <recommendedName>
        <fullName evidence="6">Peptidase M16 C-terminal domain-containing protein</fullName>
    </recommendedName>
</protein>
<dbReference type="InterPro" id="IPR007863">
    <property type="entry name" value="Peptidase_M16_C"/>
</dbReference>
<dbReference type="SUPFAM" id="SSF63411">
    <property type="entry name" value="LuxS/MPP-like metallohydrolase"/>
    <property type="match status" value="2"/>
</dbReference>
<evidence type="ECO:0000259" key="2">
    <source>
        <dbReference type="Pfam" id="PF00675"/>
    </source>
</evidence>
<comment type="caution">
    <text evidence="4">The sequence shown here is derived from an EMBL/GenBank/DDBJ whole genome shotgun (WGS) entry which is preliminary data.</text>
</comment>
<dbReference type="PANTHER" id="PTHR11851:SF49">
    <property type="entry name" value="MITOCHONDRIAL-PROCESSING PEPTIDASE SUBUNIT ALPHA"/>
    <property type="match status" value="1"/>
</dbReference>
<dbReference type="AlphaFoldDB" id="A0A259TXP6"/>
<dbReference type="InterPro" id="IPR050361">
    <property type="entry name" value="MPP/UQCRC_Complex"/>
</dbReference>
<dbReference type="Pfam" id="PF00675">
    <property type="entry name" value="Peptidase_M16"/>
    <property type="match status" value="1"/>
</dbReference>
<keyword evidence="5" id="KW-1185">Reference proteome</keyword>
<evidence type="ECO:0000259" key="3">
    <source>
        <dbReference type="Pfam" id="PF05193"/>
    </source>
</evidence>
<gene>
    <name evidence="4" type="ORF">BSZ36_05875</name>
</gene>
<sequence length="422" mass="45490">MSDLSIASRVAVQDAGAARVLALPTGIRDVVSFRGSFHTGPDLGANDDVVQDLVTDVLDKGTRHRDRFEIAEALEGRGARLSFYSDGLRAGFAGRCLRDDLDDVLALLAEQLREPAMDDDEIDKARRKTIASVRRATESTGAMASGAFSRRLYGPAHPNHVLSPEDEMATLEAITPEAVRRYHAEHFGSDDLLVSFVGDVDPEPLATRVREALGAWPAHGLTATFVPSALAPEAARETVPMTDKQNLDVRLGHALPITRADDAFLPLFAGVFALGGNFSGRLMQTVRDEQGLTYGVSSRMGGVAVEHDMDVRVAISLSQENLDRGIEATRAVVDEWASGGITEEELERTQATLIGQHAVALATTGGVAARLLVNAERGFDLSYLDRYVDRVGALTAPEVSAHIQRFVDPERFVQVVAGSVVR</sequence>
<proteinExistence type="inferred from homology"/>
<comment type="similarity">
    <text evidence="1">Belongs to the peptidase M16 family.</text>
</comment>
<evidence type="ECO:0000313" key="4">
    <source>
        <dbReference type="EMBL" id="OZC02545.1"/>
    </source>
</evidence>
<evidence type="ECO:0000256" key="1">
    <source>
        <dbReference type="ARBA" id="ARBA00007261"/>
    </source>
</evidence>
<dbReference type="EMBL" id="MQWB01000001">
    <property type="protein sequence ID" value="OZC02545.1"/>
    <property type="molecule type" value="Genomic_DNA"/>
</dbReference>
<evidence type="ECO:0000313" key="5">
    <source>
        <dbReference type="Proteomes" id="UP000216446"/>
    </source>
</evidence>
<dbReference type="GO" id="GO:0046872">
    <property type="term" value="F:metal ion binding"/>
    <property type="evidence" value="ECO:0007669"/>
    <property type="project" value="InterPro"/>
</dbReference>
<dbReference type="Proteomes" id="UP000216446">
    <property type="component" value="Unassembled WGS sequence"/>
</dbReference>
<dbReference type="Gene3D" id="3.30.830.10">
    <property type="entry name" value="Metalloenzyme, LuxS/M16 peptidase-like"/>
    <property type="match status" value="2"/>
</dbReference>
<dbReference type="InParanoid" id="A0A259TXP6"/>
<accession>A0A259TXP6</accession>
<name>A0A259TXP6_9BACT</name>
<dbReference type="InterPro" id="IPR011765">
    <property type="entry name" value="Pept_M16_N"/>
</dbReference>
<dbReference type="OrthoDB" id="9811314at2"/>
<reference evidence="4 5" key="1">
    <citation type="submission" date="2016-11" db="EMBL/GenBank/DDBJ databases">
        <title>Study of marine rhodopsin-containing bacteria.</title>
        <authorList>
            <person name="Yoshizawa S."/>
            <person name="Kumagai Y."/>
            <person name="Kogure K."/>
        </authorList>
    </citation>
    <scope>NUCLEOTIDE SEQUENCE [LARGE SCALE GENOMIC DNA]</scope>
    <source>
        <strain evidence="4 5">SG-29</strain>
    </source>
</reference>
<dbReference type="InterPro" id="IPR011249">
    <property type="entry name" value="Metalloenz_LuxS/M16"/>
</dbReference>
<organism evidence="4 5">
    <name type="scientific">Rubricoccus marinus</name>
    <dbReference type="NCBI Taxonomy" id="716817"/>
    <lineage>
        <taxon>Bacteria</taxon>
        <taxon>Pseudomonadati</taxon>
        <taxon>Rhodothermota</taxon>
        <taxon>Rhodothermia</taxon>
        <taxon>Rhodothermales</taxon>
        <taxon>Rubricoccaceae</taxon>
        <taxon>Rubricoccus</taxon>
    </lineage>
</organism>